<feature type="compositionally biased region" description="Basic and acidic residues" evidence="2">
    <location>
        <begin position="500"/>
        <end position="510"/>
    </location>
</feature>
<feature type="compositionally biased region" description="Polar residues" evidence="2">
    <location>
        <begin position="302"/>
        <end position="319"/>
    </location>
</feature>
<feature type="region of interest" description="Disordered" evidence="2">
    <location>
        <begin position="788"/>
        <end position="831"/>
    </location>
</feature>
<dbReference type="AlphaFoldDB" id="A0A286UG45"/>
<dbReference type="CDD" id="cd06464">
    <property type="entry name" value="ACD_sHsps-like"/>
    <property type="match status" value="1"/>
</dbReference>
<feature type="compositionally biased region" description="Basic and acidic residues" evidence="2">
    <location>
        <begin position="665"/>
        <end position="679"/>
    </location>
</feature>
<dbReference type="Gene3D" id="2.60.40.790">
    <property type="match status" value="1"/>
</dbReference>
<dbReference type="EMBL" id="NBII01000005">
    <property type="protein sequence ID" value="PAV18602.1"/>
    <property type="molecule type" value="Genomic_DNA"/>
</dbReference>
<dbReference type="InterPro" id="IPR008978">
    <property type="entry name" value="HSP20-like_chaperone"/>
</dbReference>
<comment type="caution">
    <text evidence="4">The sequence shown here is derived from an EMBL/GenBank/DDBJ whole genome shotgun (WGS) entry which is preliminary data.</text>
</comment>
<dbReference type="Pfam" id="PF06047">
    <property type="entry name" value="Nkap_C"/>
    <property type="match status" value="1"/>
</dbReference>
<feature type="region of interest" description="Disordered" evidence="2">
    <location>
        <begin position="483"/>
        <end position="683"/>
    </location>
</feature>
<feature type="region of interest" description="Disordered" evidence="2">
    <location>
        <begin position="1"/>
        <end position="339"/>
    </location>
</feature>
<feature type="compositionally biased region" description="Basic and acidic residues" evidence="2">
    <location>
        <begin position="17"/>
        <end position="72"/>
    </location>
</feature>
<sequence length="980" mass="110158">MATVHPSRMALVPQDNGSRDDTRSRDYDKYRNRDKDRARDNDREYRSSSYRDDDRQRRDRDAYRGRDRDSRKRSASRSRSGSTGRDDRGRQRRRSPDYSSYRKDGEGRTGSYSGNNTMGPPESVNMYASRSEGRGGNGFNAYNSEGGGDDYFASRKNQRENNNFSIWPPSPKGPSKDLTETKSKKSKRRKSTSVSSDSEDERERRRRKERRRREKERERERHKDKDRTESRRKKHRRDRSYDEKSEDGTRSRSRDRSIERDRRHKSKQSSRGGSPPPRSQAEEGDDEWVEKPTESFVAIAEHTSTTPHMDQVKASQGGESDSDDDDVGPQPMVRVNAGKKVDEREYGGALLRGEGSAMAAFLRGGDTEARIPRRGEIGLTPEEIAGFESAGYVMSGSRHRRMNAVRMRKENQVISAEEKRGILKLQKEERERKEALIRDEFRELLNDKLKTSAAGGGVGRVCEPGVQARFGTTKLRLRWRSSIPSVSSSTLPPPPAYSDRTQDIDVDRHSCLRQGRPSLQTRQSSYSKRHASFDSPREVPLPVHPPLSQRFPPASDTRDFRLPYQRTSSDSTLSSCPRSPSLAPYDVVHPVQPDHESLSSTARTSEQEDIISTASSASAVGLSRLPSPSTRSAADDDMSESPENSMQMTYAHDEDQIDDAGPSSDRPRNTTESYHREQRNAGIWDSSHLRPELLASPKARIRDIASHQISSNHHNSLPPPGSPYFLHNQEHCEVYAPSPTRPSSAASLPLPSQMPFYALPTSAPIQHQQVSNSGTGLQSVIEQVPSDFSNQSHDTETSGSDSYSFSSHSHYSQEYNRSPQGHSPTPPTSNLAALFESTDRLGRRNARISAAGSTSTVSTVLSASSQASSASSSLPLQPRQCHAPPPADAYITVETTDVEYRLIVRLPGYRRDCIMLSTRRRRILHIAADSWEAGGGHFERRISFGYDADLSRVRAEFDGEHLRVLVPRKIIPLTWIGNDD</sequence>
<reference evidence="4 5" key="1">
    <citation type="journal article" date="2017" name="Mol. Ecol.">
        <title>Comparative and population genomic landscape of Phellinus noxius: A hypervariable fungus causing root rot in trees.</title>
        <authorList>
            <person name="Chung C.L."/>
            <person name="Lee T.J."/>
            <person name="Akiba M."/>
            <person name="Lee H.H."/>
            <person name="Kuo T.H."/>
            <person name="Liu D."/>
            <person name="Ke H.M."/>
            <person name="Yokoi T."/>
            <person name="Roa M.B."/>
            <person name="Lu M.J."/>
            <person name="Chang Y.Y."/>
            <person name="Ann P.J."/>
            <person name="Tsai J.N."/>
            <person name="Chen C.Y."/>
            <person name="Tzean S.S."/>
            <person name="Ota Y."/>
            <person name="Hattori T."/>
            <person name="Sahashi N."/>
            <person name="Liou R.F."/>
            <person name="Kikuchi T."/>
            <person name="Tsai I.J."/>
        </authorList>
    </citation>
    <scope>NUCLEOTIDE SEQUENCE [LARGE SCALE GENOMIC DNA]</scope>
    <source>
        <strain evidence="4 5">FFPRI411160</strain>
    </source>
</reference>
<dbReference type="InterPro" id="IPR009269">
    <property type="entry name" value="NKAP_C"/>
</dbReference>
<dbReference type="InterPro" id="IPR040466">
    <property type="entry name" value="NKAP"/>
</dbReference>
<dbReference type="Proteomes" id="UP000217199">
    <property type="component" value="Unassembled WGS sequence"/>
</dbReference>
<feature type="compositionally biased region" description="Basic residues" evidence="2">
    <location>
        <begin position="204"/>
        <end position="214"/>
    </location>
</feature>
<evidence type="ECO:0000256" key="2">
    <source>
        <dbReference type="SAM" id="MobiDB-lite"/>
    </source>
</evidence>
<keyword evidence="5" id="KW-1185">Reference proteome</keyword>
<feature type="compositionally biased region" description="Basic and acidic residues" evidence="2">
    <location>
        <begin position="84"/>
        <end position="107"/>
    </location>
</feature>
<dbReference type="OrthoDB" id="1431247at2759"/>
<evidence type="ECO:0000256" key="1">
    <source>
        <dbReference type="ARBA" id="ARBA00009313"/>
    </source>
</evidence>
<protein>
    <recommendedName>
        <fullName evidence="3">NF-kappa-B-activating protein C-terminal domain-containing protein</fullName>
    </recommendedName>
</protein>
<dbReference type="PANTHER" id="PTHR13087:SF0">
    <property type="entry name" value="NFKB ACTIVATING PROTEIN LIKE"/>
    <property type="match status" value="1"/>
</dbReference>
<comment type="similarity">
    <text evidence="1">Belongs to the NKAP family.</text>
</comment>
<accession>A0A286UG45</accession>
<feature type="compositionally biased region" description="Polar residues" evidence="2">
    <location>
        <begin position="517"/>
        <end position="526"/>
    </location>
</feature>
<feature type="compositionally biased region" description="Polar residues" evidence="2">
    <location>
        <begin position="813"/>
        <end position="831"/>
    </location>
</feature>
<feature type="compositionally biased region" description="Polar residues" evidence="2">
    <location>
        <begin position="565"/>
        <end position="578"/>
    </location>
</feature>
<gene>
    <name evidence="4" type="ORF">PNOK_0544500</name>
</gene>
<dbReference type="GO" id="GO:0003682">
    <property type="term" value="F:chromatin binding"/>
    <property type="evidence" value="ECO:0007669"/>
    <property type="project" value="InterPro"/>
</dbReference>
<dbReference type="STRING" id="2282107.A0A286UG45"/>
<feature type="compositionally biased region" description="Polar residues" evidence="2">
    <location>
        <begin position="598"/>
        <end position="618"/>
    </location>
</feature>
<dbReference type="PANTHER" id="PTHR13087">
    <property type="entry name" value="NF-KAPPA B ACTIVATING PROTEIN"/>
    <property type="match status" value="1"/>
</dbReference>
<organism evidence="4 5">
    <name type="scientific">Pyrrhoderma noxium</name>
    <dbReference type="NCBI Taxonomy" id="2282107"/>
    <lineage>
        <taxon>Eukaryota</taxon>
        <taxon>Fungi</taxon>
        <taxon>Dikarya</taxon>
        <taxon>Basidiomycota</taxon>
        <taxon>Agaricomycotina</taxon>
        <taxon>Agaricomycetes</taxon>
        <taxon>Hymenochaetales</taxon>
        <taxon>Hymenochaetaceae</taxon>
        <taxon>Pyrrhoderma</taxon>
    </lineage>
</organism>
<feature type="domain" description="NF-kappa-B-activating protein C-terminal" evidence="3">
    <location>
        <begin position="344"/>
        <end position="446"/>
    </location>
</feature>
<feature type="compositionally biased region" description="Basic and acidic residues" evidence="2">
    <location>
        <begin position="239"/>
        <end position="261"/>
    </location>
</feature>
<dbReference type="GO" id="GO:0005634">
    <property type="term" value="C:nucleus"/>
    <property type="evidence" value="ECO:0007669"/>
    <property type="project" value="TreeGrafter"/>
</dbReference>
<feature type="compositionally biased region" description="Low complexity" evidence="2">
    <location>
        <begin position="798"/>
        <end position="812"/>
    </location>
</feature>
<evidence type="ECO:0000313" key="5">
    <source>
        <dbReference type="Proteomes" id="UP000217199"/>
    </source>
</evidence>
<feature type="compositionally biased region" description="Basic and acidic residues" evidence="2">
    <location>
        <begin position="174"/>
        <end position="183"/>
    </location>
</feature>
<dbReference type="InParanoid" id="A0A286UG45"/>
<evidence type="ECO:0000259" key="3">
    <source>
        <dbReference type="Pfam" id="PF06047"/>
    </source>
</evidence>
<name>A0A286UG45_9AGAM</name>
<dbReference type="GO" id="GO:0010468">
    <property type="term" value="P:regulation of gene expression"/>
    <property type="evidence" value="ECO:0007669"/>
    <property type="project" value="TreeGrafter"/>
</dbReference>
<feature type="compositionally biased region" description="Basic and acidic residues" evidence="2">
    <location>
        <begin position="215"/>
        <end position="229"/>
    </location>
</feature>
<proteinExistence type="inferred from homology"/>
<dbReference type="SUPFAM" id="SSF49764">
    <property type="entry name" value="HSP20-like chaperones"/>
    <property type="match status" value="1"/>
</dbReference>
<evidence type="ECO:0000313" key="4">
    <source>
        <dbReference type="EMBL" id="PAV18602.1"/>
    </source>
</evidence>